<sequence length="517" mass="57597">MSSAFDAAEIRDLIQASPPWYRNGNLIRLYLLLIAPILTSTAWGFDLIMTNGLQSVDTFMDRFGNPTGSTLGFYGASMAVGGLAACILASPVSDHFGRRLSVSLGAAFIVGMALMQTFSTNFKMFSGAKLLLGFGSNLQQLSAPVLVTELAHPKQRVTITSIYNSSILLGQIVGAWITFGTYRMPSQWGWKIPCLLQVVLPAYQIFMIWLCPESPRWLVSKGRIEEARQILIRYHSSEPGEDAVVRAEMQEIIAGVEADKTQVKLNWQGIKTIVGTKGNRHRLWLAFWTAVGSQCSGGAFVASYLPKILDQVGMTTSKEKTLINGIMTICNWLTSFIAAFIIPRVPRRKLFLFSTTNMTVAFIIWTALTAQYHAEEKSSYGIAVVVMIFVYNFFQAMCWIPMVVTYPLETVTTKQRGIFFAWTLLVINASSFVASYINPIALDAIRWRYYIVQCVFNGLLVGIIYFTYVETQGMTLEEIAVLFDGEQPFREASEMASAVAEKTAVDEVRSERQTKEA</sequence>
<evidence type="ECO:0000313" key="2">
    <source>
        <dbReference type="Proteomes" id="UP001148629"/>
    </source>
</evidence>
<dbReference type="Proteomes" id="UP001148629">
    <property type="component" value="Unassembled WGS sequence"/>
</dbReference>
<dbReference type="EMBL" id="JANRMS010000312">
    <property type="protein sequence ID" value="KAJ3542127.1"/>
    <property type="molecule type" value="Genomic_DNA"/>
</dbReference>
<proteinExistence type="predicted"/>
<gene>
    <name evidence="1" type="ORF">NM208_g4260</name>
</gene>
<reference evidence="1" key="1">
    <citation type="submission" date="2022-08" db="EMBL/GenBank/DDBJ databases">
        <title>Genome Sequence of Fusarium decemcellulare.</title>
        <authorList>
            <person name="Buettner E."/>
        </authorList>
    </citation>
    <scope>NUCLEOTIDE SEQUENCE</scope>
    <source>
        <strain evidence="1">Babe19</strain>
    </source>
</reference>
<keyword evidence="2" id="KW-1185">Reference proteome</keyword>
<organism evidence="1 2">
    <name type="scientific">Fusarium decemcellulare</name>
    <dbReference type="NCBI Taxonomy" id="57161"/>
    <lineage>
        <taxon>Eukaryota</taxon>
        <taxon>Fungi</taxon>
        <taxon>Dikarya</taxon>
        <taxon>Ascomycota</taxon>
        <taxon>Pezizomycotina</taxon>
        <taxon>Sordariomycetes</taxon>
        <taxon>Hypocreomycetidae</taxon>
        <taxon>Hypocreales</taxon>
        <taxon>Nectriaceae</taxon>
        <taxon>Fusarium</taxon>
        <taxon>Fusarium decemcellulare species complex</taxon>
    </lineage>
</organism>
<comment type="caution">
    <text evidence="1">The sequence shown here is derived from an EMBL/GenBank/DDBJ whole genome shotgun (WGS) entry which is preliminary data.</text>
</comment>
<name>A0ACC1SLG2_9HYPO</name>
<protein>
    <submittedName>
        <fullName evidence="1">Uncharacterized protein</fullName>
    </submittedName>
</protein>
<evidence type="ECO:0000313" key="1">
    <source>
        <dbReference type="EMBL" id="KAJ3542127.1"/>
    </source>
</evidence>
<accession>A0ACC1SLG2</accession>